<evidence type="ECO:0000256" key="1">
    <source>
        <dbReference type="SAM" id="MobiDB-lite"/>
    </source>
</evidence>
<evidence type="ECO:0000313" key="3">
    <source>
        <dbReference type="Proteomes" id="UP000694408"/>
    </source>
</evidence>
<accession>A0A8C5IL00</accession>
<sequence>MKSRESQPLHAPGKSPPKNFSQHTLPCLSQSKLPIPTTETSAHSSNPRGYFLQQQALLSTTGMQMESTCPREIKAGTRLRFPSTSDTKEAAGRITLASACVGVGGVGAQAGADVGGQRGFDRAGLLGLHSLAQGGRCAGRHRGGGGETGLRGTAFSVGRVFRV</sequence>
<evidence type="ECO:0000313" key="2">
    <source>
        <dbReference type="Ensembl" id="ENSJHYP00000003872.1"/>
    </source>
</evidence>
<reference evidence="2" key="2">
    <citation type="submission" date="2025-09" db="UniProtKB">
        <authorList>
            <consortium name="Ensembl"/>
        </authorList>
    </citation>
    <scope>IDENTIFICATION</scope>
</reference>
<proteinExistence type="predicted"/>
<keyword evidence="3" id="KW-1185">Reference proteome</keyword>
<organism evidence="2 3">
    <name type="scientific">Junco hyemalis</name>
    <name type="common">Dark-eyed junco</name>
    <dbReference type="NCBI Taxonomy" id="40217"/>
    <lineage>
        <taxon>Eukaryota</taxon>
        <taxon>Metazoa</taxon>
        <taxon>Chordata</taxon>
        <taxon>Craniata</taxon>
        <taxon>Vertebrata</taxon>
        <taxon>Euteleostomi</taxon>
        <taxon>Archelosauria</taxon>
        <taxon>Archosauria</taxon>
        <taxon>Dinosauria</taxon>
        <taxon>Saurischia</taxon>
        <taxon>Theropoda</taxon>
        <taxon>Coelurosauria</taxon>
        <taxon>Aves</taxon>
        <taxon>Neognathae</taxon>
        <taxon>Neoaves</taxon>
        <taxon>Telluraves</taxon>
        <taxon>Australaves</taxon>
        <taxon>Passeriformes</taxon>
        <taxon>Passerellidae</taxon>
        <taxon>Junco</taxon>
    </lineage>
</organism>
<dbReference type="AlphaFoldDB" id="A0A8C5IL00"/>
<feature type="region of interest" description="Disordered" evidence="1">
    <location>
        <begin position="1"/>
        <end position="25"/>
    </location>
</feature>
<reference evidence="2" key="1">
    <citation type="submission" date="2025-08" db="UniProtKB">
        <authorList>
            <consortium name="Ensembl"/>
        </authorList>
    </citation>
    <scope>IDENTIFICATION</scope>
</reference>
<protein>
    <submittedName>
        <fullName evidence="2">Uncharacterized protein</fullName>
    </submittedName>
</protein>
<dbReference type="Ensembl" id="ENSJHYT00000004756.1">
    <property type="protein sequence ID" value="ENSJHYP00000003872.1"/>
    <property type="gene ID" value="ENSJHYG00000003193.1"/>
</dbReference>
<name>A0A8C5IL00_JUNHY</name>
<dbReference type="Proteomes" id="UP000694408">
    <property type="component" value="Unplaced"/>
</dbReference>